<comment type="caution">
    <text evidence="8">The sequence shown here is derived from an EMBL/GenBank/DDBJ whole genome shotgun (WGS) entry which is preliminary data.</text>
</comment>
<evidence type="ECO:0000256" key="1">
    <source>
        <dbReference type="ARBA" id="ARBA00006432"/>
    </source>
</evidence>
<evidence type="ECO:0000256" key="6">
    <source>
        <dbReference type="SAM" id="MobiDB-lite"/>
    </source>
</evidence>
<dbReference type="Proteomes" id="UP001230188">
    <property type="component" value="Unassembled WGS sequence"/>
</dbReference>
<name>A0AAD7XU98_9STRA</name>
<evidence type="ECO:0000256" key="5">
    <source>
        <dbReference type="ARBA" id="ARBA00036813"/>
    </source>
</evidence>
<keyword evidence="2" id="KW-0436">Ligase</keyword>
<protein>
    <recommendedName>
        <fullName evidence="7">AMP-dependent synthetase/ligase domain-containing protein</fullName>
    </recommendedName>
</protein>
<dbReference type="Gene3D" id="3.40.50.12780">
    <property type="entry name" value="N-terminal domain of ligase-like"/>
    <property type="match status" value="1"/>
</dbReference>
<organism evidence="8 9">
    <name type="scientific">Chrysophaeum taylorii</name>
    <dbReference type="NCBI Taxonomy" id="2483200"/>
    <lineage>
        <taxon>Eukaryota</taxon>
        <taxon>Sar</taxon>
        <taxon>Stramenopiles</taxon>
        <taxon>Ochrophyta</taxon>
        <taxon>Pelagophyceae</taxon>
        <taxon>Pelagomonadales</taxon>
        <taxon>Pelagomonadaceae</taxon>
        <taxon>Chrysophaeum</taxon>
    </lineage>
</organism>
<sequence length="684" mass="73341">MLGVWESESASSSSKSISPALRWGGNIVDGSPAPPPTEDEEGNGTVWSMISASINKFGPRPCVGWRPLLKREMEGKFEKLTLGDYEWWNYEKYGASVEALASGLPVTKGDCVLIYAETQRDWFVTALACLRMGCIVVTAYATLGEEGVTTALAQTDASACVCDAKLLKILKSAAGKLPKTLKHVITIGDAALELEGFETKTIKQVQESCGSNIKDAVPVEPSDIALVMYTSGTTGTSKGVVITHRNLVAMTMAFKGSVSHFSPDDVHLAYLPLAHIMEFLIELWALQLGASMGYGSPHTLTDTGVKLQKGCRGDAPLLRPTSMLFAPAVLDKVYAAVMRKVEGSVFKECLFGLALDAGKRRFAEGLYGAGVFWDFLLMSKIQALVGGRLKYCGSGSAPLSPAIQVFIQTCFNCPVRSGYATTEGGSAITVYDDNTIGTVGPPSPATYVRLRDWEEGGYTNADSEKPEIGRRRGEILLGGPAICNGYFIDKKSPDPAIVKKNEEDFVTIDGVRYFCTGDVGEVDDRGCLFIIDRKKDLFKGATGEYVALSKVEAVLKLSKFVEIPMVYGQTGKQGVIGLVAPQMPAIEGLKETLGLGDVPYGPDLCKHPKLVKAVSDILKEQCKKGRLLPFETPVAFALVVAPDGSPALTLENGLLTSTMKLKRPAIAKTFQAEIDAAYASVAAS</sequence>
<dbReference type="PANTHER" id="PTHR43272:SF83">
    <property type="entry name" value="ACYL-COA SYNTHETASE LONG-CHAIN, ISOFORM J"/>
    <property type="match status" value="1"/>
</dbReference>
<reference evidence="8" key="1">
    <citation type="submission" date="2023-01" db="EMBL/GenBank/DDBJ databases">
        <title>Metagenome sequencing of chrysophaentin producing Chrysophaeum taylorii.</title>
        <authorList>
            <person name="Davison J."/>
            <person name="Bewley C."/>
        </authorList>
    </citation>
    <scope>NUCLEOTIDE SEQUENCE</scope>
    <source>
        <strain evidence="8">NIES-1699</strain>
    </source>
</reference>
<keyword evidence="3" id="KW-0547">Nucleotide-binding</keyword>
<feature type="domain" description="AMP-dependent synthetase/ligase" evidence="7">
    <location>
        <begin position="81"/>
        <end position="487"/>
    </location>
</feature>
<evidence type="ECO:0000256" key="2">
    <source>
        <dbReference type="ARBA" id="ARBA00022598"/>
    </source>
</evidence>
<dbReference type="PANTHER" id="PTHR43272">
    <property type="entry name" value="LONG-CHAIN-FATTY-ACID--COA LIGASE"/>
    <property type="match status" value="1"/>
</dbReference>
<evidence type="ECO:0000256" key="4">
    <source>
        <dbReference type="ARBA" id="ARBA00022840"/>
    </source>
</evidence>
<comment type="similarity">
    <text evidence="1">Belongs to the ATP-dependent AMP-binding enzyme family.</text>
</comment>
<keyword evidence="9" id="KW-1185">Reference proteome</keyword>
<dbReference type="GO" id="GO:0005783">
    <property type="term" value="C:endoplasmic reticulum"/>
    <property type="evidence" value="ECO:0007669"/>
    <property type="project" value="TreeGrafter"/>
</dbReference>
<accession>A0AAD7XU98</accession>
<dbReference type="PROSITE" id="PS00455">
    <property type="entry name" value="AMP_BINDING"/>
    <property type="match status" value="1"/>
</dbReference>
<comment type="catalytic activity">
    <reaction evidence="5">
        <text>a long-chain fatty acid + ATP + CoA = a long-chain fatty acyl-CoA + AMP + diphosphate</text>
        <dbReference type="Rhea" id="RHEA:15421"/>
        <dbReference type="ChEBI" id="CHEBI:30616"/>
        <dbReference type="ChEBI" id="CHEBI:33019"/>
        <dbReference type="ChEBI" id="CHEBI:57287"/>
        <dbReference type="ChEBI" id="CHEBI:57560"/>
        <dbReference type="ChEBI" id="CHEBI:83139"/>
        <dbReference type="ChEBI" id="CHEBI:456215"/>
        <dbReference type="EC" id="6.2.1.3"/>
    </reaction>
</comment>
<dbReference type="SUPFAM" id="SSF56801">
    <property type="entry name" value="Acetyl-CoA synthetase-like"/>
    <property type="match status" value="1"/>
</dbReference>
<dbReference type="InterPro" id="IPR042099">
    <property type="entry name" value="ANL_N_sf"/>
</dbReference>
<dbReference type="GO" id="GO:0035336">
    <property type="term" value="P:long-chain fatty-acyl-CoA metabolic process"/>
    <property type="evidence" value="ECO:0007669"/>
    <property type="project" value="TreeGrafter"/>
</dbReference>
<proteinExistence type="inferred from homology"/>
<gene>
    <name evidence="8" type="ORF">CTAYLR_006134</name>
</gene>
<dbReference type="EMBL" id="JAQMWT010000027">
    <property type="protein sequence ID" value="KAJ8613575.1"/>
    <property type="molecule type" value="Genomic_DNA"/>
</dbReference>
<dbReference type="GO" id="GO:0005811">
    <property type="term" value="C:lipid droplet"/>
    <property type="evidence" value="ECO:0007669"/>
    <property type="project" value="TreeGrafter"/>
</dbReference>
<dbReference type="GO" id="GO:0004467">
    <property type="term" value="F:long-chain fatty acid-CoA ligase activity"/>
    <property type="evidence" value="ECO:0007669"/>
    <property type="project" value="UniProtKB-EC"/>
</dbReference>
<evidence type="ECO:0000313" key="8">
    <source>
        <dbReference type="EMBL" id="KAJ8613575.1"/>
    </source>
</evidence>
<dbReference type="AlphaFoldDB" id="A0AAD7XU98"/>
<dbReference type="GO" id="GO:0005886">
    <property type="term" value="C:plasma membrane"/>
    <property type="evidence" value="ECO:0007669"/>
    <property type="project" value="TreeGrafter"/>
</dbReference>
<feature type="region of interest" description="Disordered" evidence="6">
    <location>
        <begin position="15"/>
        <end position="42"/>
    </location>
</feature>
<dbReference type="Pfam" id="PF00501">
    <property type="entry name" value="AMP-binding"/>
    <property type="match status" value="1"/>
</dbReference>
<dbReference type="GO" id="GO:0005524">
    <property type="term" value="F:ATP binding"/>
    <property type="evidence" value="ECO:0007669"/>
    <property type="project" value="UniProtKB-KW"/>
</dbReference>
<keyword evidence="4" id="KW-0067">ATP-binding</keyword>
<dbReference type="InterPro" id="IPR020845">
    <property type="entry name" value="AMP-binding_CS"/>
</dbReference>
<evidence type="ECO:0000259" key="7">
    <source>
        <dbReference type="Pfam" id="PF00501"/>
    </source>
</evidence>
<evidence type="ECO:0000256" key="3">
    <source>
        <dbReference type="ARBA" id="ARBA00022741"/>
    </source>
</evidence>
<dbReference type="InterPro" id="IPR000873">
    <property type="entry name" value="AMP-dep_synth/lig_dom"/>
</dbReference>
<evidence type="ECO:0000313" key="9">
    <source>
        <dbReference type="Proteomes" id="UP001230188"/>
    </source>
</evidence>